<evidence type="ECO:0000313" key="2">
    <source>
        <dbReference type="EMBL" id="KAL1592615.1"/>
    </source>
</evidence>
<protein>
    <submittedName>
        <fullName evidence="2">Uncharacterized protein</fullName>
    </submittedName>
</protein>
<dbReference type="Pfam" id="PF10042">
    <property type="entry name" value="DUF2278"/>
    <property type="match status" value="1"/>
</dbReference>
<accession>A0ABR3QKD4</accession>
<keyword evidence="3" id="KW-1185">Reference proteome</keyword>
<evidence type="ECO:0000256" key="1">
    <source>
        <dbReference type="SAM" id="MobiDB-lite"/>
    </source>
</evidence>
<name>A0ABR3QKD4_9PLEO</name>
<evidence type="ECO:0000313" key="3">
    <source>
        <dbReference type="Proteomes" id="UP001521785"/>
    </source>
</evidence>
<feature type="compositionally biased region" description="Basic residues" evidence="1">
    <location>
        <begin position="1"/>
        <end position="13"/>
    </location>
</feature>
<comment type="caution">
    <text evidence="2">The sequence shown here is derived from an EMBL/GenBank/DDBJ whole genome shotgun (WGS) entry which is preliminary data.</text>
</comment>
<feature type="region of interest" description="Disordered" evidence="1">
    <location>
        <begin position="1"/>
        <end position="20"/>
    </location>
</feature>
<organism evidence="2 3">
    <name type="scientific">Paraconiothyrium brasiliense</name>
    <dbReference type="NCBI Taxonomy" id="300254"/>
    <lineage>
        <taxon>Eukaryota</taxon>
        <taxon>Fungi</taxon>
        <taxon>Dikarya</taxon>
        <taxon>Ascomycota</taxon>
        <taxon>Pezizomycotina</taxon>
        <taxon>Dothideomycetes</taxon>
        <taxon>Pleosporomycetidae</taxon>
        <taxon>Pleosporales</taxon>
        <taxon>Massarineae</taxon>
        <taxon>Didymosphaeriaceae</taxon>
        <taxon>Paraconiothyrium</taxon>
    </lineage>
</organism>
<reference evidence="2 3" key="1">
    <citation type="submission" date="2024-02" db="EMBL/GenBank/DDBJ databases">
        <title>De novo assembly and annotation of 12 fungi associated with fruit tree decline syndrome in Ontario, Canada.</title>
        <authorList>
            <person name="Sulman M."/>
            <person name="Ellouze W."/>
            <person name="Ilyukhin E."/>
        </authorList>
    </citation>
    <scope>NUCLEOTIDE SEQUENCE [LARGE SCALE GENOMIC DNA]</scope>
    <source>
        <strain evidence="2 3">M42-189</strain>
    </source>
</reference>
<proteinExistence type="predicted"/>
<dbReference type="EMBL" id="JAKJXO020000020">
    <property type="protein sequence ID" value="KAL1592615.1"/>
    <property type="molecule type" value="Genomic_DNA"/>
</dbReference>
<dbReference type="InterPro" id="IPR019268">
    <property type="entry name" value="DUF2278"/>
</dbReference>
<gene>
    <name evidence="2" type="ORF">SLS60_011031</name>
</gene>
<dbReference type="Proteomes" id="UP001521785">
    <property type="component" value="Unassembled WGS sequence"/>
</dbReference>
<sequence>MPHNHKNKKHSNRHAQESANSAGITDYGCWKGTPLSFTAQTLQQDQSPHITLKFTDGSGTREADINVASTDKDHDLVYWLNRQYNNPTFNQQLTSLSQGFHQATDAAGQGLSLDYLRTKPALIDLSAGRVLPNSEEGANNDILDQLEPILNDAIKAKADMYLFGSDYGTGIHDSMHTTAHMTKLPRNILTQPLVHMNQGNESNFDSAVGKDGAIFFHYANDDSHFEGVFLAFATQEVPTDDTTGKPTANAQALSTIAKGTATSSS</sequence>